<feature type="compositionally biased region" description="Acidic residues" evidence="5">
    <location>
        <begin position="622"/>
        <end position="633"/>
    </location>
</feature>
<keyword evidence="2 4" id="KW-0694">RNA-binding</keyword>
<comment type="subcellular location">
    <subcellularLocation>
        <location evidence="1">Nucleus</location>
        <location evidence="1">Nucleolus</location>
    </subcellularLocation>
</comment>
<sequence>MGSKKRKESDVIDKPDKKSKKSKGADKMNTTTAAPEKDSSKVARPEKILNVPAADNPEPTSSDNATVVKSKKSRKRAADFMDDEAAAESDGGAKIESNEPTTPDEPAKKKAKKSKKSKKSKDGESLTGDGVNGVIEHTGEEKLETATARKPVSSSMQAEAERTVDAELEDGFGGFASEDEASPEGVEADDNAAALLAGFDSDTEDKEDEGLDLSNMPPLPKSKKLQKKLEKAKVNAKHEGPGTVYVGRIPHGFYEKEMRAYFAQFGDISQLRLSRNKRTGASKHFAFIEFTHDSVAKIAAESMDNYLMFGHILKCKYAEPGSLHSDVWKGANKKFRKIPHEKLEREQLAAPKSEEKWQKKVDKEQRKRDKKAEKLKAIGLDMPASTLTSPSAALKKRLTDQEEPKQIEDEQTAPVGAIEPPPDVPKDEVAVKQAKKSKKEKKSKQEKSDATQAVSDFEPVVDTPEAPAQSKEETKKKKKVKKNEVEHVADPVVDTPEASAQAKTGKKNKKTKKNEVEFVAGPTPAEVSEDAPADEAEPLRVDDEPVLDNAEEDLAASAVNTADGEATNSTEKKLSKAQRKKLSKAEKKVINADRKALQAEKRALRQAEKLAKHSDVTPQATDGDDADEEAPEDEGPKAAADTELSADFISLGQFDDDEGKSKSGVGGGKKIKPWKVKKPKKERKNLVKARGPKSKLVATKPKPDPNAQGKIPGLPVMGKGKYDKATRMAHKELKAKIVAERAARGLPPHRVRGETQAVQGGKPTTKSHIKREQDLKTKDKTKKESGVKEDVDRSQVEKAQRRPWLEAMDKSLREAAQAQLKRLMR</sequence>
<feature type="compositionally biased region" description="Basic residues" evidence="5">
    <location>
        <begin position="109"/>
        <end position="119"/>
    </location>
</feature>
<feature type="compositionally biased region" description="Basic and acidic residues" evidence="5">
    <location>
        <begin position="348"/>
        <end position="376"/>
    </location>
</feature>
<dbReference type="InterPro" id="IPR012677">
    <property type="entry name" value="Nucleotide-bd_a/b_plait_sf"/>
</dbReference>
<evidence type="ECO:0000256" key="2">
    <source>
        <dbReference type="ARBA" id="ARBA00022884"/>
    </source>
</evidence>
<comment type="caution">
    <text evidence="7">The sequence shown here is derived from an EMBL/GenBank/DDBJ whole genome shotgun (WGS) entry which is preliminary data.</text>
</comment>
<feature type="compositionally biased region" description="Basic residues" evidence="5">
    <location>
        <begin position="433"/>
        <end position="442"/>
    </location>
</feature>
<evidence type="ECO:0000313" key="8">
    <source>
        <dbReference type="Proteomes" id="UP001172673"/>
    </source>
</evidence>
<evidence type="ECO:0000256" key="5">
    <source>
        <dbReference type="SAM" id="MobiDB-lite"/>
    </source>
</evidence>
<gene>
    <name evidence="7" type="primary">NOP15</name>
    <name evidence="7" type="ORF">H2200_007766</name>
</gene>
<dbReference type="PROSITE" id="PS50102">
    <property type="entry name" value="RRM"/>
    <property type="match status" value="1"/>
</dbReference>
<accession>A0AA38X6V7</accession>
<reference evidence="7" key="1">
    <citation type="submission" date="2022-10" db="EMBL/GenBank/DDBJ databases">
        <title>Culturing micro-colonial fungi from biological soil crusts in the Mojave desert and describing Neophaeococcomyces mojavensis, and introducing the new genera and species Taxawa tesnikishii.</title>
        <authorList>
            <person name="Kurbessoian T."/>
            <person name="Stajich J.E."/>
        </authorList>
    </citation>
    <scope>NUCLEOTIDE SEQUENCE</scope>
    <source>
        <strain evidence="7">TK_41</strain>
    </source>
</reference>
<feature type="region of interest" description="Disordered" evidence="5">
    <location>
        <begin position="741"/>
        <end position="810"/>
    </location>
</feature>
<name>A0AA38X6V7_9EURO</name>
<organism evidence="7 8">
    <name type="scientific">Cladophialophora chaetospira</name>
    <dbReference type="NCBI Taxonomy" id="386627"/>
    <lineage>
        <taxon>Eukaryota</taxon>
        <taxon>Fungi</taxon>
        <taxon>Dikarya</taxon>
        <taxon>Ascomycota</taxon>
        <taxon>Pezizomycotina</taxon>
        <taxon>Eurotiomycetes</taxon>
        <taxon>Chaetothyriomycetidae</taxon>
        <taxon>Chaetothyriales</taxon>
        <taxon>Herpotrichiellaceae</taxon>
        <taxon>Cladophialophora</taxon>
    </lineage>
</organism>
<dbReference type="Gene3D" id="3.30.70.330">
    <property type="match status" value="1"/>
</dbReference>
<dbReference type="SUPFAM" id="SSF54928">
    <property type="entry name" value="RNA-binding domain, RBD"/>
    <property type="match status" value="1"/>
</dbReference>
<proteinExistence type="predicted"/>
<dbReference type="Pfam" id="PF00076">
    <property type="entry name" value="RRM_1"/>
    <property type="match status" value="1"/>
</dbReference>
<dbReference type="Proteomes" id="UP001172673">
    <property type="component" value="Unassembled WGS sequence"/>
</dbReference>
<keyword evidence="8" id="KW-1185">Reference proteome</keyword>
<evidence type="ECO:0000256" key="1">
    <source>
        <dbReference type="ARBA" id="ARBA00004604"/>
    </source>
</evidence>
<feature type="compositionally biased region" description="Basic and acidic residues" evidence="5">
    <location>
        <begin position="7"/>
        <end position="16"/>
    </location>
</feature>
<dbReference type="CDD" id="cd12307">
    <property type="entry name" value="RRM_NIFK_like"/>
    <property type="match status" value="1"/>
</dbReference>
<protein>
    <submittedName>
        <fullName evidence="7">Nucleolar protein</fullName>
    </submittedName>
</protein>
<dbReference type="GO" id="GO:0003723">
    <property type="term" value="F:RNA binding"/>
    <property type="evidence" value="ECO:0007669"/>
    <property type="project" value="UniProtKB-UniRule"/>
</dbReference>
<feature type="compositionally biased region" description="Basic residues" evidence="5">
    <location>
        <begin position="669"/>
        <end position="693"/>
    </location>
</feature>
<feature type="compositionally biased region" description="Acidic residues" evidence="5">
    <location>
        <begin position="544"/>
        <end position="554"/>
    </location>
</feature>
<dbReference type="AlphaFoldDB" id="A0AA38X6V7"/>
<dbReference type="SMART" id="SM00360">
    <property type="entry name" value="RRM"/>
    <property type="match status" value="1"/>
</dbReference>
<feature type="region of interest" description="Disordered" evidence="5">
    <location>
        <begin position="348"/>
        <end position="726"/>
    </location>
</feature>
<dbReference type="InterPro" id="IPR035979">
    <property type="entry name" value="RBD_domain_sf"/>
</dbReference>
<dbReference type="PANTHER" id="PTHR46754">
    <property type="entry name" value="MKI67 FHA DOMAIN-INTERACTING NUCLEOLAR PHOSPHOPROTEIN"/>
    <property type="match status" value="1"/>
</dbReference>
<feature type="domain" description="RRM" evidence="6">
    <location>
        <begin position="242"/>
        <end position="320"/>
    </location>
</feature>
<evidence type="ECO:0000256" key="3">
    <source>
        <dbReference type="ARBA" id="ARBA00023242"/>
    </source>
</evidence>
<feature type="compositionally biased region" description="Basic and acidic residues" evidence="5">
    <location>
        <begin position="770"/>
        <end position="810"/>
    </location>
</feature>
<feature type="compositionally biased region" description="Polar residues" evidence="5">
    <location>
        <begin position="756"/>
        <end position="766"/>
    </location>
</feature>
<evidence type="ECO:0000259" key="6">
    <source>
        <dbReference type="PROSITE" id="PS50102"/>
    </source>
</evidence>
<feature type="compositionally biased region" description="Polar residues" evidence="5">
    <location>
        <begin position="58"/>
        <end position="67"/>
    </location>
</feature>
<evidence type="ECO:0000256" key="4">
    <source>
        <dbReference type="PROSITE-ProRule" id="PRU00176"/>
    </source>
</evidence>
<feature type="compositionally biased region" description="Basic and acidic residues" evidence="5">
    <location>
        <begin position="397"/>
        <end position="408"/>
    </location>
</feature>
<keyword evidence="3" id="KW-0539">Nucleus</keyword>
<feature type="compositionally biased region" description="Basic and acidic residues" evidence="5">
    <location>
        <begin position="35"/>
        <end position="47"/>
    </location>
</feature>
<feature type="region of interest" description="Disordered" evidence="5">
    <location>
        <begin position="203"/>
        <end position="223"/>
    </location>
</feature>
<dbReference type="EMBL" id="JAPDRK010000011">
    <property type="protein sequence ID" value="KAJ9607688.1"/>
    <property type="molecule type" value="Genomic_DNA"/>
</dbReference>
<feature type="region of interest" description="Disordered" evidence="5">
    <location>
        <begin position="1"/>
        <end position="164"/>
    </location>
</feature>
<dbReference type="InterPro" id="IPR000504">
    <property type="entry name" value="RRM_dom"/>
</dbReference>
<feature type="compositionally biased region" description="Basic and acidic residues" evidence="5">
    <location>
        <begin position="583"/>
        <end position="615"/>
    </location>
</feature>
<evidence type="ECO:0000313" key="7">
    <source>
        <dbReference type="EMBL" id="KAJ9607688.1"/>
    </source>
</evidence>
<feature type="compositionally biased region" description="Acidic residues" evidence="5">
    <location>
        <begin position="527"/>
        <end position="536"/>
    </location>
</feature>
<dbReference type="GO" id="GO:0005730">
    <property type="term" value="C:nucleolus"/>
    <property type="evidence" value="ECO:0007669"/>
    <property type="project" value="UniProtKB-SubCell"/>
</dbReference>